<accession>A0A6N7Q4F3</accession>
<dbReference type="AlphaFoldDB" id="A0A6N7Q4F3"/>
<protein>
    <recommendedName>
        <fullName evidence="5">PE-PGRS family protein</fullName>
    </recommendedName>
</protein>
<gene>
    <name evidence="3" type="ORF">GF068_28060</name>
</gene>
<keyword evidence="4" id="KW-1185">Reference proteome</keyword>
<dbReference type="Proteomes" id="UP000440224">
    <property type="component" value="Unassembled WGS sequence"/>
</dbReference>
<keyword evidence="2" id="KW-0732">Signal</keyword>
<evidence type="ECO:0000313" key="3">
    <source>
        <dbReference type="EMBL" id="MRG95741.1"/>
    </source>
</evidence>
<reference evidence="3 4" key="1">
    <citation type="submission" date="2019-10" db="EMBL/GenBank/DDBJ databases">
        <title>A soil myxobacterium in the family Polyangiaceae.</title>
        <authorList>
            <person name="Li Y."/>
            <person name="Wang J."/>
        </authorList>
    </citation>
    <scope>NUCLEOTIDE SEQUENCE [LARGE SCALE GENOMIC DNA]</scope>
    <source>
        <strain evidence="3 4">DSM 14734</strain>
    </source>
</reference>
<feature type="compositionally biased region" description="Low complexity" evidence="1">
    <location>
        <begin position="76"/>
        <end position="95"/>
    </location>
</feature>
<feature type="region of interest" description="Disordered" evidence="1">
    <location>
        <begin position="76"/>
        <end position="97"/>
    </location>
</feature>
<feature type="signal peptide" evidence="2">
    <location>
        <begin position="1"/>
        <end position="19"/>
    </location>
</feature>
<feature type="chain" id="PRO_5026671434" description="PE-PGRS family protein" evidence="2">
    <location>
        <begin position="20"/>
        <end position="343"/>
    </location>
</feature>
<name>A0A6N7Q4F3_9BACT</name>
<dbReference type="RefSeq" id="WP_153822564.1">
    <property type="nucleotide sequence ID" value="NZ_WJIE01000009.1"/>
</dbReference>
<sequence>MRFTSFFAIAALAAAGCTADGRDLFGTPNNQGGGGEGGTWGSGGMGGMAGMGGMSASSSSGSTASSSSSASSSSAASSSSSSASSSSSSSASSSSSGGGDTCQHAVCSVGDALTLGCNACVDQVCNAQNGQGCCDNFWGAGCVALADELCSAGCCGNGECNGETCDSCPNDCGACACGDGTCNGGEDCGTCAQDCGPCPECPHSVCGTGAALDPNVCRGSCVDEVCMQDPACCGMGSSAPWSGACSYLADTLCGADPCITSVCMDQPECCTTGWDEACVAAATMKCGVSCNCAHSICQNGGALDPTCNPCAEAVCKADPYCCEQNWDGICIGEVGLICGIDCN</sequence>
<proteinExistence type="predicted"/>
<comment type="caution">
    <text evidence="3">The sequence shown here is derived from an EMBL/GenBank/DDBJ whole genome shotgun (WGS) entry which is preliminary data.</text>
</comment>
<evidence type="ECO:0000256" key="2">
    <source>
        <dbReference type="SAM" id="SignalP"/>
    </source>
</evidence>
<dbReference type="OrthoDB" id="5519195at2"/>
<evidence type="ECO:0008006" key="5">
    <source>
        <dbReference type="Google" id="ProtNLM"/>
    </source>
</evidence>
<evidence type="ECO:0000313" key="4">
    <source>
        <dbReference type="Proteomes" id="UP000440224"/>
    </source>
</evidence>
<evidence type="ECO:0000256" key="1">
    <source>
        <dbReference type="SAM" id="MobiDB-lite"/>
    </source>
</evidence>
<dbReference type="PROSITE" id="PS51257">
    <property type="entry name" value="PROKAR_LIPOPROTEIN"/>
    <property type="match status" value="1"/>
</dbReference>
<organism evidence="3 4">
    <name type="scientific">Polyangium spumosum</name>
    <dbReference type="NCBI Taxonomy" id="889282"/>
    <lineage>
        <taxon>Bacteria</taxon>
        <taxon>Pseudomonadati</taxon>
        <taxon>Myxococcota</taxon>
        <taxon>Polyangia</taxon>
        <taxon>Polyangiales</taxon>
        <taxon>Polyangiaceae</taxon>
        <taxon>Polyangium</taxon>
    </lineage>
</organism>
<dbReference type="EMBL" id="WJIE01000009">
    <property type="protein sequence ID" value="MRG95741.1"/>
    <property type="molecule type" value="Genomic_DNA"/>
</dbReference>